<dbReference type="InterPro" id="IPR002347">
    <property type="entry name" value="SDR_fam"/>
</dbReference>
<dbReference type="OrthoDB" id="9779623at2"/>
<dbReference type="SUPFAM" id="SSF51735">
    <property type="entry name" value="NAD(P)-binding Rossmann-fold domains"/>
    <property type="match status" value="1"/>
</dbReference>
<protein>
    <submittedName>
        <fullName evidence="3">SDR family oxidoreductase</fullName>
    </submittedName>
</protein>
<dbReference type="AlphaFoldDB" id="A0A3Q8XRY6"/>
<sequence length="251" mass="25895">MASERHVVVTGGASGIGLATVHALVDDGYAVTIIDAGGSAISAAEESLEGEDVFCTRADVTDEEEIAEAFEAAAEEFGPITGLVNAANILRVAPFEATSAELFRQILDVNLVGAFITSAAALDRMGDTLSIVNVSAVSGMRANAGRAAYGASKAGLISMSQAMAVELAASGIRVNCVAPGPINTETTIDTHSAEDRARWSERVPQHRYGLPEEVAAAILFLLSDQASYINGQVLAVDGGFSVAGLMRPVGR</sequence>
<dbReference type="Gene3D" id="3.40.50.720">
    <property type="entry name" value="NAD(P)-binding Rossmann-like Domain"/>
    <property type="match status" value="1"/>
</dbReference>
<dbReference type="GO" id="GO:0030497">
    <property type="term" value="P:fatty acid elongation"/>
    <property type="evidence" value="ECO:0007669"/>
    <property type="project" value="TreeGrafter"/>
</dbReference>
<dbReference type="InterPro" id="IPR036291">
    <property type="entry name" value="NAD(P)-bd_dom_sf"/>
</dbReference>
<dbReference type="PANTHER" id="PTHR42760">
    <property type="entry name" value="SHORT-CHAIN DEHYDROGENASES/REDUCTASES FAMILY MEMBER"/>
    <property type="match status" value="1"/>
</dbReference>
<name>A0A3Q8XRY6_9HYPH</name>
<dbReference type="KEGG" id="abaw:D5400_16805"/>
<dbReference type="InterPro" id="IPR057326">
    <property type="entry name" value="KR_dom"/>
</dbReference>
<evidence type="ECO:0000259" key="2">
    <source>
        <dbReference type="SMART" id="SM00822"/>
    </source>
</evidence>
<evidence type="ECO:0000313" key="4">
    <source>
        <dbReference type="Proteomes" id="UP000268192"/>
    </source>
</evidence>
<dbReference type="EMBL" id="CP032509">
    <property type="protein sequence ID" value="AZN72711.1"/>
    <property type="molecule type" value="Genomic_DNA"/>
</dbReference>
<comment type="similarity">
    <text evidence="1">Belongs to the short-chain dehydrogenases/reductases (SDR) family.</text>
</comment>
<dbReference type="PANTHER" id="PTHR42760:SF123">
    <property type="entry name" value="OXIDOREDUCTASE"/>
    <property type="match status" value="1"/>
</dbReference>
<dbReference type="RefSeq" id="WP_126011039.1">
    <property type="nucleotide sequence ID" value="NZ_CP032509.1"/>
</dbReference>
<proteinExistence type="inferred from homology"/>
<reference evidence="3 4" key="1">
    <citation type="submission" date="2018-09" db="EMBL/GenBank/DDBJ databases">
        <title>Marinorhizobium profundi gen. nov., sp. nov., isolated from a deep-sea sediment sample from the New Britain Trench and proposal of Marinorhizobiaceae fam. nov. in the order Rhizobiales of the class Alphaproteobacteria.</title>
        <authorList>
            <person name="Cao J."/>
        </authorList>
    </citation>
    <scope>NUCLEOTIDE SEQUENCE [LARGE SCALE GENOMIC DNA]</scope>
    <source>
        <strain evidence="3 4">WS11</strain>
    </source>
</reference>
<dbReference type="GO" id="GO:0016616">
    <property type="term" value="F:oxidoreductase activity, acting on the CH-OH group of donors, NAD or NADP as acceptor"/>
    <property type="evidence" value="ECO:0007669"/>
    <property type="project" value="TreeGrafter"/>
</dbReference>
<gene>
    <name evidence="3" type="ORF">D5400_16805</name>
</gene>
<dbReference type="Proteomes" id="UP000268192">
    <property type="component" value="Chromosome"/>
</dbReference>
<dbReference type="PRINTS" id="PR00080">
    <property type="entry name" value="SDRFAMILY"/>
</dbReference>
<organism evidence="3 4">
    <name type="scientific">Georhizobium profundi</name>
    <dbReference type="NCBI Taxonomy" id="2341112"/>
    <lineage>
        <taxon>Bacteria</taxon>
        <taxon>Pseudomonadati</taxon>
        <taxon>Pseudomonadota</taxon>
        <taxon>Alphaproteobacteria</taxon>
        <taxon>Hyphomicrobiales</taxon>
        <taxon>Rhizobiaceae</taxon>
        <taxon>Georhizobium</taxon>
    </lineage>
</organism>
<dbReference type="FunFam" id="3.40.50.720:FF:000084">
    <property type="entry name" value="Short-chain dehydrogenase reductase"/>
    <property type="match status" value="1"/>
</dbReference>
<feature type="domain" description="Ketoreductase" evidence="2">
    <location>
        <begin position="5"/>
        <end position="202"/>
    </location>
</feature>
<keyword evidence="4" id="KW-1185">Reference proteome</keyword>
<accession>A0A3Q8XRY6</accession>
<dbReference type="SMART" id="SM00822">
    <property type="entry name" value="PKS_KR"/>
    <property type="match status" value="1"/>
</dbReference>
<dbReference type="PROSITE" id="PS00061">
    <property type="entry name" value="ADH_SHORT"/>
    <property type="match status" value="1"/>
</dbReference>
<dbReference type="InterPro" id="IPR020904">
    <property type="entry name" value="Sc_DH/Rdtase_CS"/>
</dbReference>
<dbReference type="PRINTS" id="PR00081">
    <property type="entry name" value="GDHRDH"/>
</dbReference>
<dbReference type="Pfam" id="PF13561">
    <property type="entry name" value="adh_short_C2"/>
    <property type="match status" value="1"/>
</dbReference>
<evidence type="ECO:0000313" key="3">
    <source>
        <dbReference type="EMBL" id="AZN72711.1"/>
    </source>
</evidence>
<evidence type="ECO:0000256" key="1">
    <source>
        <dbReference type="ARBA" id="ARBA00006484"/>
    </source>
</evidence>